<name>A0A7N5JCL9_AILME</name>
<dbReference type="AlphaFoldDB" id="A0A7N5JCL9"/>
<dbReference type="InterPro" id="IPR018711">
    <property type="entry name" value="NAGPA"/>
</dbReference>
<dbReference type="Proteomes" id="UP000008912">
    <property type="component" value="Unassembled WGS sequence"/>
</dbReference>
<dbReference type="InParanoid" id="A0A7N5JCL9"/>
<reference evidence="4" key="2">
    <citation type="submission" date="2025-08" db="UniProtKB">
        <authorList>
            <consortium name="Ensembl"/>
        </authorList>
    </citation>
    <scope>IDENTIFICATION</scope>
</reference>
<evidence type="ECO:0000256" key="2">
    <source>
        <dbReference type="SAM" id="SignalP"/>
    </source>
</evidence>
<sequence>MAASTGRRLLFLLGLLGFLREATSGVDWGVSRDDDLLLPYPRARARSARDCSRVRAGSLEHESWPPTPATPGTRGPAVRTFVSHFADRAVSGHLTRVAEPLRTFSVLEPGGPGGCASRRRATVEETARAAGCRVAQNGGFFRTDSGECLGNVVSDGRRVSSAGGLQNAQFGIRRDGTLVTGYLSEEEVLDNENPFVQLLSGVVWLIRNGSVYISESQAAECDETQETGSFSKFVNVISARTAVGHDRKGQLVLFHTDGQTEQRGINLWEMAEFLLKQDVVNAINLDGGGSATFVLNGTLASYPSDHCQDNMWRCPRHVSTVVCVHEPRCQPPDCSGHRTCVEGRCQCTGHFWQGVACNELDCGPTNCSQHGFCTESEWGLWGGSCDWGSQLSLPWPCPGPHLALLVLSWQLAAAVKLDGQGPTAVKVKATRPGASPPLATWGEGEHGSSLYLPPVCCSRLTVNHCVSVLQWPQQIPQTGWLKTAETYTVTAQEARTVKSRRLQGPYSFSKVYGSLLPAPSSSRWLQAFLGSWPRRSGLRLHLHMAFPRVCLSIPFHGPQIV</sequence>
<keyword evidence="2" id="KW-0732">Signal</keyword>
<feature type="chain" id="PRO_5030877043" evidence="2">
    <location>
        <begin position="25"/>
        <end position="561"/>
    </location>
</feature>
<dbReference type="PANTHER" id="PTHR40446:SF2">
    <property type="entry name" value="N-ACETYLGLUCOSAMINE-1-PHOSPHODIESTER ALPHA-N-ACETYLGLUCOSAMINIDASE"/>
    <property type="match status" value="1"/>
</dbReference>
<reference evidence="4 5" key="1">
    <citation type="journal article" date="2010" name="Nature">
        <title>The sequence and de novo assembly of the giant panda genome.</title>
        <authorList>
            <person name="Li R."/>
            <person name="Fan W."/>
            <person name="Tian G."/>
            <person name="Zhu H."/>
            <person name="He L."/>
            <person name="Cai J."/>
            <person name="Huang Q."/>
            <person name="Cai Q."/>
            <person name="Li B."/>
            <person name="Bai Y."/>
            <person name="Zhang Z."/>
            <person name="Zhang Y."/>
            <person name="Wang W."/>
            <person name="Li J."/>
            <person name="Wei F."/>
            <person name="Li H."/>
            <person name="Jian M."/>
            <person name="Li J."/>
            <person name="Zhang Z."/>
            <person name="Nielsen R."/>
            <person name="Li D."/>
            <person name="Gu W."/>
            <person name="Yang Z."/>
            <person name="Xuan Z."/>
            <person name="Ryder O.A."/>
            <person name="Leung F.C."/>
            <person name="Zhou Y."/>
            <person name="Cao J."/>
            <person name="Sun X."/>
            <person name="Fu Y."/>
            <person name="Fang X."/>
            <person name="Guo X."/>
            <person name="Wang B."/>
            <person name="Hou R."/>
            <person name="Shen F."/>
            <person name="Mu B."/>
            <person name="Ni P."/>
            <person name="Lin R."/>
            <person name="Qian W."/>
            <person name="Wang G."/>
            <person name="Yu C."/>
            <person name="Nie W."/>
            <person name="Wang J."/>
            <person name="Wu Z."/>
            <person name="Liang H."/>
            <person name="Min J."/>
            <person name="Wu Q."/>
            <person name="Cheng S."/>
            <person name="Ruan J."/>
            <person name="Wang M."/>
            <person name="Shi Z."/>
            <person name="Wen M."/>
            <person name="Liu B."/>
            <person name="Ren X."/>
            <person name="Zheng H."/>
            <person name="Dong D."/>
            <person name="Cook K."/>
            <person name="Shan G."/>
            <person name="Zhang H."/>
            <person name="Kosiol C."/>
            <person name="Xie X."/>
            <person name="Lu Z."/>
            <person name="Zheng H."/>
            <person name="Li Y."/>
            <person name="Steiner C.C."/>
            <person name="Lam T.T."/>
            <person name="Lin S."/>
            <person name="Zhang Q."/>
            <person name="Li G."/>
            <person name="Tian J."/>
            <person name="Gong T."/>
            <person name="Liu H."/>
            <person name="Zhang D."/>
            <person name="Fang L."/>
            <person name="Ye C."/>
            <person name="Zhang J."/>
            <person name="Hu W."/>
            <person name="Xu A."/>
            <person name="Ren Y."/>
            <person name="Zhang G."/>
            <person name="Bruford M.W."/>
            <person name="Li Q."/>
            <person name="Ma L."/>
            <person name="Guo Y."/>
            <person name="An N."/>
            <person name="Hu Y."/>
            <person name="Zheng Y."/>
            <person name="Shi Y."/>
            <person name="Li Z."/>
            <person name="Liu Q."/>
            <person name="Chen Y."/>
            <person name="Zhao J."/>
            <person name="Qu N."/>
            <person name="Zhao S."/>
            <person name="Tian F."/>
            <person name="Wang X."/>
            <person name="Wang H."/>
            <person name="Xu L."/>
            <person name="Liu X."/>
            <person name="Vinar T."/>
            <person name="Wang Y."/>
            <person name="Lam T.W."/>
            <person name="Yiu S.M."/>
            <person name="Liu S."/>
            <person name="Zhang H."/>
            <person name="Li D."/>
            <person name="Huang Y."/>
            <person name="Wang X."/>
            <person name="Yang G."/>
            <person name="Jiang Z."/>
            <person name="Wang J."/>
            <person name="Qin N."/>
            <person name="Li L."/>
            <person name="Li J."/>
            <person name="Bolund L."/>
            <person name="Kristiansen K."/>
            <person name="Wong G.K."/>
            <person name="Olson M."/>
            <person name="Zhang X."/>
            <person name="Li S."/>
            <person name="Yang H."/>
            <person name="Wang J."/>
            <person name="Wang J."/>
        </authorList>
    </citation>
    <scope>NUCLEOTIDE SEQUENCE [LARGE SCALE GENOMIC DNA]</scope>
</reference>
<dbReference type="GeneTree" id="ENSGT01030000234566"/>
<dbReference type="GO" id="GO:0033299">
    <property type="term" value="P:secretion of lysosomal enzymes"/>
    <property type="evidence" value="ECO:0007669"/>
    <property type="project" value="Ensembl"/>
</dbReference>
<dbReference type="PANTHER" id="PTHR40446">
    <property type="entry name" value="N-ACETYLGLUCOSAMINE-1-PHOSPHODIESTER ALPHA-N-ACETYLGLUCOSAMINIDASE"/>
    <property type="match status" value="1"/>
</dbReference>
<evidence type="ECO:0000313" key="4">
    <source>
        <dbReference type="Ensembl" id="ENSAMEP00000023439.1"/>
    </source>
</evidence>
<proteinExistence type="predicted"/>
<feature type="signal peptide" evidence="2">
    <location>
        <begin position="1"/>
        <end position="24"/>
    </location>
</feature>
<organism evidence="4 5">
    <name type="scientific">Ailuropoda melanoleuca</name>
    <name type="common">Giant panda</name>
    <dbReference type="NCBI Taxonomy" id="9646"/>
    <lineage>
        <taxon>Eukaryota</taxon>
        <taxon>Metazoa</taxon>
        <taxon>Chordata</taxon>
        <taxon>Craniata</taxon>
        <taxon>Vertebrata</taxon>
        <taxon>Euteleostomi</taxon>
        <taxon>Mammalia</taxon>
        <taxon>Eutheria</taxon>
        <taxon>Laurasiatheria</taxon>
        <taxon>Carnivora</taxon>
        <taxon>Caniformia</taxon>
        <taxon>Ursidae</taxon>
        <taxon>Ailuropoda</taxon>
    </lineage>
</organism>
<evidence type="ECO:0000256" key="1">
    <source>
        <dbReference type="SAM" id="MobiDB-lite"/>
    </source>
</evidence>
<dbReference type="Pfam" id="PF09992">
    <property type="entry name" value="NAGPA"/>
    <property type="match status" value="1"/>
</dbReference>
<keyword evidence="5" id="KW-1185">Reference proteome</keyword>
<protein>
    <submittedName>
        <fullName evidence="4">N-acetylglucosamine-1-phosphodiester alpha-N-acetylglucosaminidase</fullName>
    </submittedName>
</protein>
<accession>A0A7N5JCL9</accession>
<gene>
    <name evidence="4" type="primary">NAGPA</name>
</gene>
<feature type="domain" description="Phosphodiester glycosidase" evidence="3">
    <location>
        <begin position="131"/>
        <end position="324"/>
    </location>
</feature>
<feature type="region of interest" description="Disordered" evidence="1">
    <location>
        <begin position="56"/>
        <end position="75"/>
    </location>
</feature>
<dbReference type="Ensembl" id="ENSAMET00000028995.1">
    <property type="protein sequence ID" value="ENSAMEP00000023439.1"/>
    <property type="gene ID" value="ENSAMEG00000001514.2"/>
</dbReference>
<evidence type="ECO:0000313" key="5">
    <source>
        <dbReference type="Proteomes" id="UP000008912"/>
    </source>
</evidence>
<reference evidence="4" key="3">
    <citation type="submission" date="2025-09" db="UniProtKB">
        <authorList>
            <consortium name="Ensembl"/>
        </authorList>
    </citation>
    <scope>IDENTIFICATION</scope>
</reference>
<evidence type="ECO:0000259" key="3">
    <source>
        <dbReference type="Pfam" id="PF09992"/>
    </source>
</evidence>